<organism evidence="1 2">
    <name type="scientific">Microbacterium trichothecenolyticum</name>
    <name type="common">Aureobacterium trichothecenolyticum</name>
    <dbReference type="NCBI Taxonomy" id="69370"/>
    <lineage>
        <taxon>Bacteria</taxon>
        <taxon>Bacillati</taxon>
        <taxon>Actinomycetota</taxon>
        <taxon>Actinomycetes</taxon>
        <taxon>Micrococcales</taxon>
        <taxon>Microbacteriaceae</taxon>
        <taxon>Microbacterium</taxon>
    </lineage>
</organism>
<dbReference type="Proteomes" id="UP000034098">
    <property type="component" value="Unassembled WGS sequence"/>
</dbReference>
<comment type="caution">
    <text evidence="1">The sequence shown here is derived from an EMBL/GenBank/DDBJ whole genome shotgun (WGS) entry which is preliminary data.</text>
</comment>
<dbReference type="OrthoDB" id="5070057at2"/>
<keyword evidence="2" id="KW-1185">Reference proteome</keyword>
<dbReference type="PATRIC" id="fig|69370.6.peg.1868"/>
<evidence type="ECO:0000313" key="1">
    <source>
        <dbReference type="EMBL" id="KJL42872.1"/>
    </source>
</evidence>
<dbReference type="RefSeq" id="WP_045298533.1">
    <property type="nucleotide sequence ID" value="NZ_JYJA01000033.1"/>
</dbReference>
<accession>A0A0M2HF41</accession>
<dbReference type="AlphaFoldDB" id="A0A0M2HF41"/>
<name>A0A0M2HF41_MICTR</name>
<proteinExistence type="predicted"/>
<evidence type="ECO:0000313" key="2">
    <source>
        <dbReference type="Proteomes" id="UP000034098"/>
    </source>
</evidence>
<protein>
    <submittedName>
        <fullName evidence="1">Uncharacterized protein</fullName>
    </submittedName>
</protein>
<sequence>MTEPAAGRSAHLPRWLAVAALAILALPGCASGQPHGDELYASARQANLVFKEAVATVLVHISDGTWQVQEYGDLPADCDSGYAFALHRTTFEGWTLAADAATTADRLAAWLDERGWKATAPTTAATGEVVVEASDPTVGVAELTIEIRGGAGRADAIGVGATSTCSAGDAEELTALLYPGYPDQPVAHEPLPAGELAGEAPIFGFTRDGRPR</sequence>
<reference evidence="1 2" key="1">
    <citation type="submission" date="2015-02" db="EMBL/GenBank/DDBJ databases">
        <title>Draft genome sequences of ten Microbacterium spp. with emphasis on heavy metal contaminated environments.</title>
        <authorList>
            <person name="Corretto E."/>
        </authorList>
    </citation>
    <scope>NUCLEOTIDE SEQUENCE [LARGE SCALE GENOMIC DNA]</scope>
    <source>
        <strain evidence="1 2">DSM 8608</strain>
    </source>
</reference>
<gene>
    <name evidence="1" type="ORF">RS82_01837</name>
</gene>
<dbReference type="EMBL" id="JYJA01000033">
    <property type="protein sequence ID" value="KJL42872.1"/>
    <property type="molecule type" value="Genomic_DNA"/>
</dbReference>